<accession>A0A388LFA0</accession>
<feature type="compositionally biased region" description="Polar residues" evidence="1">
    <location>
        <begin position="364"/>
        <end position="378"/>
    </location>
</feature>
<dbReference type="PANTHER" id="PTHR37227">
    <property type="entry name" value="OS01G0219000 PROTEIN"/>
    <property type="match status" value="1"/>
</dbReference>
<evidence type="ECO:0000313" key="2">
    <source>
        <dbReference type="EMBL" id="GBG80937.1"/>
    </source>
</evidence>
<feature type="region of interest" description="Disordered" evidence="1">
    <location>
        <begin position="311"/>
        <end position="378"/>
    </location>
</feature>
<name>A0A388LFA0_CHABU</name>
<reference evidence="2 3" key="1">
    <citation type="journal article" date="2018" name="Cell">
        <title>The Chara Genome: Secondary Complexity and Implications for Plant Terrestrialization.</title>
        <authorList>
            <person name="Nishiyama T."/>
            <person name="Sakayama H."/>
            <person name="Vries J.D."/>
            <person name="Buschmann H."/>
            <person name="Saint-Marcoux D."/>
            <person name="Ullrich K.K."/>
            <person name="Haas F.B."/>
            <person name="Vanderstraeten L."/>
            <person name="Becker D."/>
            <person name="Lang D."/>
            <person name="Vosolsobe S."/>
            <person name="Rombauts S."/>
            <person name="Wilhelmsson P.K.I."/>
            <person name="Janitza P."/>
            <person name="Kern R."/>
            <person name="Heyl A."/>
            <person name="Rumpler F."/>
            <person name="Villalobos L.I.A.C."/>
            <person name="Clay J.M."/>
            <person name="Skokan R."/>
            <person name="Toyoda A."/>
            <person name="Suzuki Y."/>
            <person name="Kagoshima H."/>
            <person name="Schijlen E."/>
            <person name="Tajeshwar N."/>
            <person name="Catarino B."/>
            <person name="Hetherington A.J."/>
            <person name="Saltykova A."/>
            <person name="Bonnot C."/>
            <person name="Breuninger H."/>
            <person name="Symeonidi A."/>
            <person name="Radhakrishnan G.V."/>
            <person name="Van Nieuwerburgh F."/>
            <person name="Deforce D."/>
            <person name="Chang C."/>
            <person name="Karol K.G."/>
            <person name="Hedrich R."/>
            <person name="Ulvskov P."/>
            <person name="Glockner G."/>
            <person name="Delwiche C.F."/>
            <person name="Petrasek J."/>
            <person name="Van de Peer Y."/>
            <person name="Friml J."/>
            <person name="Beilby M."/>
            <person name="Dolan L."/>
            <person name="Kohara Y."/>
            <person name="Sugano S."/>
            <person name="Fujiyama A."/>
            <person name="Delaux P.-M."/>
            <person name="Quint M."/>
            <person name="TheiBen G."/>
            <person name="Hagemann M."/>
            <person name="Harholt J."/>
            <person name="Dunand C."/>
            <person name="Zachgo S."/>
            <person name="Langdale J."/>
            <person name="Maumus F."/>
            <person name="Straeten D.V.D."/>
            <person name="Gould S.B."/>
            <person name="Rensing S.A."/>
        </authorList>
    </citation>
    <scope>NUCLEOTIDE SEQUENCE [LARGE SCALE GENOMIC DNA]</scope>
    <source>
        <strain evidence="2 3">S276</strain>
    </source>
</reference>
<feature type="region of interest" description="Disordered" evidence="1">
    <location>
        <begin position="1"/>
        <end position="62"/>
    </location>
</feature>
<dbReference type="EMBL" id="BFEA01000361">
    <property type="protein sequence ID" value="GBG80937.1"/>
    <property type="molecule type" value="Genomic_DNA"/>
</dbReference>
<proteinExistence type="predicted"/>
<feature type="region of interest" description="Disordered" evidence="1">
    <location>
        <begin position="269"/>
        <end position="292"/>
    </location>
</feature>
<dbReference type="OrthoDB" id="17536at2759"/>
<protein>
    <submittedName>
        <fullName evidence="2">Uncharacterized protein</fullName>
    </submittedName>
</protein>
<organism evidence="2 3">
    <name type="scientific">Chara braunii</name>
    <name type="common">Braun's stonewort</name>
    <dbReference type="NCBI Taxonomy" id="69332"/>
    <lineage>
        <taxon>Eukaryota</taxon>
        <taxon>Viridiplantae</taxon>
        <taxon>Streptophyta</taxon>
        <taxon>Charophyceae</taxon>
        <taxon>Charales</taxon>
        <taxon>Characeae</taxon>
        <taxon>Chara</taxon>
    </lineage>
</organism>
<evidence type="ECO:0000256" key="1">
    <source>
        <dbReference type="SAM" id="MobiDB-lite"/>
    </source>
</evidence>
<feature type="compositionally biased region" description="Polar residues" evidence="1">
    <location>
        <begin position="327"/>
        <end position="338"/>
    </location>
</feature>
<dbReference type="Proteomes" id="UP000265515">
    <property type="component" value="Unassembled WGS sequence"/>
</dbReference>
<dbReference type="AlphaFoldDB" id="A0A388LFA0"/>
<feature type="compositionally biased region" description="Basic and acidic residues" evidence="1">
    <location>
        <begin position="44"/>
        <end position="56"/>
    </location>
</feature>
<evidence type="ECO:0000313" key="3">
    <source>
        <dbReference type="Proteomes" id="UP000265515"/>
    </source>
</evidence>
<feature type="compositionally biased region" description="Basic and acidic residues" evidence="1">
    <location>
        <begin position="8"/>
        <end position="22"/>
    </location>
</feature>
<keyword evidence="3" id="KW-1185">Reference proteome</keyword>
<gene>
    <name evidence="2" type="ORF">CBR_g31493</name>
</gene>
<dbReference type="PANTHER" id="PTHR37227:SF2">
    <property type="entry name" value="OS01G0219000 PROTEIN"/>
    <property type="match status" value="1"/>
</dbReference>
<dbReference type="Gramene" id="GBG80937">
    <property type="protein sequence ID" value="GBG80937"/>
    <property type="gene ID" value="CBR_g31493"/>
</dbReference>
<comment type="caution">
    <text evidence="2">The sequence shown here is derived from an EMBL/GenBank/DDBJ whole genome shotgun (WGS) entry which is preliminary data.</text>
</comment>
<sequence>MAQISDTEQGRTGHDLRSDGHRSSGSQRSSVQIIGSAPRWVPCIKKDGERERETSDKSSALRSQPPELLIIAASKNSCLLMNQIPDKRLIGSMVLPKQEATVGISGPERRSEKTCPTFELEKLREQGEKGGGDVIAVCAEDVPANQTVAWTKALFQIFKPQRNQYSVSLPSGNVVDGLVAAVMTYCQVRDMDAAAFLRLEQFGATVGDSADPLTIMSMLLESFSTIPLFTQLVNVNNVVKATSASISENALKGPLSDIFRGNHAVRHKATTLQGSTGRADEQHSNHAVKHKATPTRRLYCMVRNQRTWKAWPVEGRQGSGAAKRKATPTTWPQHSANTAACREPPAKQAGHAARQRRSADEAVHTSNTEQSSTYSHHD</sequence>
<feature type="compositionally biased region" description="Polar residues" evidence="1">
    <location>
        <begin position="23"/>
        <end position="33"/>
    </location>
</feature>